<organism evidence="1 2">
    <name type="scientific">Paenibacillus eucommiae</name>
    <dbReference type="NCBI Taxonomy" id="1355755"/>
    <lineage>
        <taxon>Bacteria</taxon>
        <taxon>Bacillati</taxon>
        <taxon>Bacillota</taxon>
        <taxon>Bacilli</taxon>
        <taxon>Bacillales</taxon>
        <taxon>Paenibacillaceae</taxon>
        <taxon>Paenibacillus</taxon>
    </lineage>
</organism>
<name>A0ABS4IM93_9BACL</name>
<dbReference type="EMBL" id="JAGGLB010000001">
    <property type="protein sequence ID" value="MBP1988689.1"/>
    <property type="molecule type" value="Genomic_DNA"/>
</dbReference>
<dbReference type="RefSeq" id="WP_209968945.1">
    <property type="nucleotide sequence ID" value="NZ_JAGGLB010000001.1"/>
</dbReference>
<sequence length="501" mass="57970">MEKMKGEFNMSSEHNREELEELIAKEWTIGHYTFDEEKQCFYGDAGVELYLRELKKNTYQSCEYYYFDGYENGLSEDEVADLVFNGSRERVRAQAVEKYNAEGASFMGYPIIYTNVSVVIEMLNGESKTYPPKHAPKPKNVNRKAEELQFKYTTKWGYSELEIYLGAALHLSNNKIFLNETPNANETLTPIGNVDYVDDQYLVYDSFYKNNPTHFKINCAGFEGTQHIVNLIKAINEQDLDLSQSQNAIRISLDEDHDLSVSLENPEKNMLILLFYNQFREHFTIRFPDPSQNYKLGKCHIENNIVYIHAKGPDLNDENDKSEAGFCYEWELDFPPVILEAVVKLLEIAFKGRSESPLIDLFTEEIETACCDATIHYVKGYHKVSVGFNTTNLALLNGEMRKLNVDISKNRVATIDIKKDSKTLHATFEKDCCSIQIDDGISAVHTWYNPKETDEEVHFKKNSYSKNTLCYDFNNLFQIIKTYILTGLGDSRFQWREDDMK</sequence>
<accession>A0ABS4IM93</accession>
<proteinExistence type="predicted"/>
<gene>
    <name evidence="1" type="ORF">J2Z66_000284</name>
</gene>
<evidence type="ECO:0000313" key="2">
    <source>
        <dbReference type="Proteomes" id="UP001519287"/>
    </source>
</evidence>
<protein>
    <submittedName>
        <fullName evidence="1">Uncharacterized protein</fullName>
    </submittedName>
</protein>
<keyword evidence="2" id="KW-1185">Reference proteome</keyword>
<reference evidence="1 2" key="1">
    <citation type="submission" date="2021-03" db="EMBL/GenBank/DDBJ databases">
        <title>Genomic Encyclopedia of Type Strains, Phase IV (KMG-IV): sequencing the most valuable type-strain genomes for metagenomic binning, comparative biology and taxonomic classification.</title>
        <authorList>
            <person name="Goeker M."/>
        </authorList>
    </citation>
    <scope>NUCLEOTIDE SEQUENCE [LARGE SCALE GENOMIC DNA]</scope>
    <source>
        <strain evidence="1 2">DSM 26048</strain>
    </source>
</reference>
<dbReference type="Pfam" id="PF26559">
    <property type="entry name" value="DUF8184"/>
    <property type="match status" value="1"/>
</dbReference>
<dbReference type="Proteomes" id="UP001519287">
    <property type="component" value="Unassembled WGS sequence"/>
</dbReference>
<dbReference type="InterPro" id="IPR058497">
    <property type="entry name" value="DUF8184"/>
</dbReference>
<comment type="caution">
    <text evidence="1">The sequence shown here is derived from an EMBL/GenBank/DDBJ whole genome shotgun (WGS) entry which is preliminary data.</text>
</comment>
<evidence type="ECO:0000313" key="1">
    <source>
        <dbReference type="EMBL" id="MBP1988689.1"/>
    </source>
</evidence>